<reference evidence="1" key="1">
    <citation type="submission" date="2021-02" db="EMBL/GenBank/DDBJ databases">
        <authorList>
            <person name="Dougan E. K."/>
            <person name="Rhodes N."/>
            <person name="Thang M."/>
            <person name="Chan C."/>
        </authorList>
    </citation>
    <scope>NUCLEOTIDE SEQUENCE</scope>
</reference>
<proteinExistence type="predicted"/>
<evidence type="ECO:0000313" key="2">
    <source>
        <dbReference type="Proteomes" id="UP000626109"/>
    </source>
</evidence>
<accession>A0A813J4Z9</accession>
<protein>
    <submittedName>
        <fullName evidence="1">Uncharacterized protein</fullName>
    </submittedName>
</protein>
<dbReference type="AlphaFoldDB" id="A0A813J4Z9"/>
<evidence type="ECO:0000313" key="1">
    <source>
        <dbReference type="EMBL" id="CAE8666033.1"/>
    </source>
</evidence>
<organism evidence="1 2">
    <name type="scientific">Polarella glacialis</name>
    <name type="common">Dinoflagellate</name>
    <dbReference type="NCBI Taxonomy" id="89957"/>
    <lineage>
        <taxon>Eukaryota</taxon>
        <taxon>Sar</taxon>
        <taxon>Alveolata</taxon>
        <taxon>Dinophyceae</taxon>
        <taxon>Suessiales</taxon>
        <taxon>Suessiaceae</taxon>
        <taxon>Polarella</taxon>
    </lineage>
</organism>
<comment type="caution">
    <text evidence="1">The sequence shown here is derived from an EMBL/GenBank/DDBJ whole genome shotgun (WGS) entry which is preliminary data.</text>
</comment>
<feature type="non-terminal residue" evidence="1">
    <location>
        <position position="97"/>
    </location>
</feature>
<gene>
    <name evidence="1" type="ORF">PGLA2088_LOCUS16125</name>
</gene>
<feature type="non-terminal residue" evidence="1">
    <location>
        <position position="1"/>
    </location>
</feature>
<dbReference type="Proteomes" id="UP000626109">
    <property type="component" value="Unassembled WGS sequence"/>
</dbReference>
<name>A0A813J4Z9_POLGL</name>
<sequence>VLASLLVGAGSQQSAALQPVFPDRRCAPLGLYFDALLQRCESCQSIDPLAKLSTASVASAAGSVVGSGSQDEMRGSAQCMCSLGLVQCPGGDTCLAS</sequence>
<dbReference type="EMBL" id="CAJNNW010020302">
    <property type="protein sequence ID" value="CAE8666033.1"/>
    <property type="molecule type" value="Genomic_DNA"/>
</dbReference>